<evidence type="ECO:0000313" key="4">
    <source>
        <dbReference type="Proteomes" id="UP000198995"/>
    </source>
</evidence>
<feature type="domain" description="Copper amine oxidase-like N-terminal" evidence="2">
    <location>
        <begin position="367"/>
        <end position="464"/>
    </location>
</feature>
<dbReference type="OrthoDB" id="2023214at2"/>
<protein>
    <submittedName>
        <fullName evidence="3">Copper amine oxidase N-terminal domain-containing protein</fullName>
    </submittedName>
</protein>
<name>A0A1G6Y0J1_PEPNI</name>
<dbReference type="RefSeq" id="WP_091792002.1">
    <property type="nucleotide sequence ID" value="NZ_FNAF01000008.1"/>
</dbReference>
<dbReference type="Gene3D" id="3.30.457.10">
    <property type="entry name" value="Copper amine oxidase-like, N-terminal domain"/>
    <property type="match status" value="1"/>
</dbReference>
<keyword evidence="4" id="KW-1185">Reference proteome</keyword>
<feature type="signal peptide" evidence="1">
    <location>
        <begin position="1"/>
        <end position="26"/>
    </location>
</feature>
<reference evidence="3 4" key="1">
    <citation type="submission" date="2016-10" db="EMBL/GenBank/DDBJ databases">
        <authorList>
            <person name="de Groot N.N."/>
        </authorList>
    </citation>
    <scope>NUCLEOTIDE SEQUENCE [LARGE SCALE GENOMIC DNA]</scope>
    <source>
        <strain evidence="3 4">DSM 20475</strain>
    </source>
</reference>
<keyword evidence="1" id="KW-0732">Signal</keyword>
<evidence type="ECO:0000259" key="2">
    <source>
        <dbReference type="Pfam" id="PF07833"/>
    </source>
</evidence>
<accession>A0A1G6Y0J1</accession>
<evidence type="ECO:0000313" key="3">
    <source>
        <dbReference type="EMBL" id="SDD83929.1"/>
    </source>
</evidence>
<sequence>MFNQSRKWLAGLLCAGLLVTSLPLTTAPLAAAPSSVSPSFAYGPWAPEEMTVSPDQLKAGEAGVIQVNFDRNYSPAAGDRLEVAALDGQGKKLDKESQEIALDQTATVGAVAVSVTPSAQVSKYLVTYKGAPGNTAKLSRTLKVTGGLADLKPELTYANLRVAPGETVAAPTLALVDQAGNRRSAQAVTFSVTGATVDGSINKDGSFVVAGNAPIGSSIIVTATADGLKATATFTVTRASKTEGIVLKTSSSKGVVEAENDVTFSLQKDGQPVILEWKPTVVRVEFLNGAQAIGYAVDLNKISSGGEGKLVLKSQTAATVQWRLVLSDNEGHRLSTEPVDYTFAAGQPPVQKRTVALDIGSTNLVVDGDMVVAMDSAPVVVNSRTYVPYRAVAQAFGAKVTYNHAARTVTTTLGEQKIVMTLDQKTYQLNGANKHMDVAPYVNQAGRTMVPVRFVAEALGFQVTPRYRGNGTTQGVSFSR</sequence>
<evidence type="ECO:0000256" key="1">
    <source>
        <dbReference type="SAM" id="SignalP"/>
    </source>
</evidence>
<dbReference type="STRING" id="2741.SAMN04489866_10846"/>
<dbReference type="SUPFAM" id="SSF55383">
    <property type="entry name" value="Copper amine oxidase, domain N"/>
    <property type="match status" value="2"/>
</dbReference>
<gene>
    <name evidence="3" type="ORF">SAMN04489866_10846</name>
</gene>
<dbReference type="Pfam" id="PF07833">
    <property type="entry name" value="Cu_amine_oxidN1"/>
    <property type="match status" value="1"/>
</dbReference>
<dbReference type="EMBL" id="FNAF01000008">
    <property type="protein sequence ID" value="SDD83929.1"/>
    <property type="molecule type" value="Genomic_DNA"/>
</dbReference>
<dbReference type="Proteomes" id="UP000198995">
    <property type="component" value="Unassembled WGS sequence"/>
</dbReference>
<dbReference type="AlphaFoldDB" id="A0A1G6Y0J1"/>
<proteinExistence type="predicted"/>
<dbReference type="InterPro" id="IPR036582">
    <property type="entry name" value="Mao_N_sf"/>
</dbReference>
<feature type="chain" id="PRO_5038895034" evidence="1">
    <location>
        <begin position="27"/>
        <end position="480"/>
    </location>
</feature>
<organism evidence="3 4">
    <name type="scientific">Peptococcus niger</name>
    <dbReference type="NCBI Taxonomy" id="2741"/>
    <lineage>
        <taxon>Bacteria</taxon>
        <taxon>Bacillati</taxon>
        <taxon>Bacillota</taxon>
        <taxon>Clostridia</taxon>
        <taxon>Eubacteriales</taxon>
        <taxon>Peptococcaceae</taxon>
        <taxon>Peptococcus</taxon>
    </lineage>
</organism>
<dbReference type="InterPro" id="IPR012854">
    <property type="entry name" value="Cu_amine_oxidase-like_N"/>
</dbReference>